<proteinExistence type="predicted"/>
<keyword evidence="1" id="KW-0812">Transmembrane</keyword>
<dbReference type="EMBL" id="FMAO01000005">
    <property type="protein sequence ID" value="SCB92253.1"/>
    <property type="molecule type" value="Genomic_DNA"/>
</dbReference>
<dbReference type="AlphaFoldDB" id="A0A1C4ACD4"/>
<dbReference type="InterPro" id="IPR021759">
    <property type="entry name" value="WxLIP_HBD"/>
</dbReference>
<organism evidence="4 5">
    <name type="scientific">Weissella bombi</name>
    <dbReference type="NCBI Taxonomy" id="1505725"/>
    <lineage>
        <taxon>Bacteria</taxon>
        <taxon>Bacillati</taxon>
        <taxon>Bacillota</taxon>
        <taxon>Bacilli</taxon>
        <taxon>Lactobacillales</taxon>
        <taxon>Lactobacillaceae</taxon>
        <taxon>Weissella</taxon>
    </lineage>
</organism>
<evidence type="ECO:0000256" key="1">
    <source>
        <dbReference type="SAM" id="Phobius"/>
    </source>
</evidence>
<reference evidence="5" key="1">
    <citation type="submission" date="2016-08" db="EMBL/GenBank/DDBJ databases">
        <authorList>
            <person name="Varghese N."/>
            <person name="Submissions Spin"/>
        </authorList>
    </citation>
    <scope>NUCLEOTIDE SEQUENCE [LARGE SCALE GENOMIC DNA]</scope>
    <source>
        <strain evidence="5">R-53094</strain>
    </source>
</reference>
<keyword evidence="1" id="KW-1133">Transmembrane helix</keyword>
<dbReference type="STRING" id="1505725.GA0061074_1055"/>
<feature type="domain" description="WxL Interacting Protein peptidoglycan binding" evidence="2">
    <location>
        <begin position="39"/>
        <end position="165"/>
    </location>
</feature>
<accession>A0A1C4ACD4</accession>
<evidence type="ECO:0000259" key="3">
    <source>
        <dbReference type="Pfam" id="PF11797"/>
    </source>
</evidence>
<feature type="domain" description="WxL Interacting Protein host binding" evidence="3">
    <location>
        <begin position="175"/>
        <end position="316"/>
    </location>
</feature>
<name>A0A1C4ACD4_9LACO</name>
<dbReference type="Proteomes" id="UP000199268">
    <property type="component" value="Unassembled WGS sequence"/>
</dbReference>
<dbReference type="Pfam" id="PF11797">
    <property type="entry name" value="WxLIP_HBD"/>
    <property type="match status" value="1"/>
</dbReference>
<gene>
    <name evidence="4" type="ORF">GA0061074_1055</name>
</gene>
<sequence length="353" mass="40007">MFQAMKNKQSLFWFICSLFVMFIFICLDNQPISASELNFAVVPQQPQNQVNSKKSYFDLKVHPGQQQKLAVTLTNDTNQPVIVKATVGRAYTNMHGVVQYDSQRESDLKDKFDYSYQKQGDIKQDISIPKETTIPAKSSVDVPIALHVNEQNFENVKVAGINFKEIHLKDRSTQKTTNVINHYSYTVGVVLHNAESNSVISPHLALGTVIPKAIGTQRFVMANIHNQTPVFINRVSVKGSFRKEGLLHKTYKVNIDNKKLGSQIAPNSIYAIPFDIGTTKLSAGKYKLHLVMKSGHQTWRFDRTVTLTDHKTNKINGYHQTDWLMIGTTMGIIIVMILILSAIYIYFKKRSVK</sequence>
<keyword evidence="1" id="KW-0472">Membrane</keyword>
<keyword evidence="5" id="KW-1185">Reference proteome</keyword>
<dbReference type="Pfam" id="PF06030">
    <property type="entry name" value="WxLIP_PGBD"/>
    <property type="match status" value="1"/>
</dbReference>
<dbReference type="OrthoDB" id="2148359at2"/>
<protein>
    <submittedName>
        <fullName evidence="4">Uncharacterized protein</fullName>
    </submittedName>
</protein>
<feature type="transmembrane region" description="Helical" evidence="1">
    <location>
        <begin position="323"/>
        <end position="347"/>
    </location>
</feature>
<dbReference type="InterPro" id="IPR010317">
    <property type="entry name" value="WxLIP_PGBD"/>
</dbReference>
<evidence type="ECO:0000259" key="2">
    <source>
        <dbReference type="Pfam" id="PF06030"/>
    </source>
</evidence>
<evidence type="ECO:0000313" key="4">
    <source>
        <dbReference type="EMBL" id="SCB92253.1"/>
    </source>
</evidence>
<evidence type="ECO:0000313" key="5">
    <source>
        <dbReference type="Proteomes" id="UP000199268"/>
    </source>
</evidence>